<sequence length="188" mass="20951">MATRQNWLDAGLVILAEHGAPALTIERLTDKLGLTKGSFYHHFKGMPGFRTALLAHFEAEHTARFIDAVERDGPDDPLAKLERLRDLVLLQAQIPGNGQDLEIAMRAWALQDTEVRAAQERVDRTRVDYLSGLWLRISGDRDEAARMGTLLYLVLIGAGHMLPPLTAEQLHGVYDLAIRLAPASRRNP</sequence>
<evidence type="ECO:0000313" key="4">
    <source>
        <dbReference type="EMBL" id="RZS37594.1"/>
    </source>
</evidence>
<reference evidence="4 5" key="1">
    <citation type="submission" date="2019-02" db="EMBL/GenBank/DDBJ databases">
        <title>Genomic Encyclopedia of Type Strains, Phase IV (KMG-IV): sequencing the most valuable type-strain genomes for metagenomic binning, comparative biology and taxonomic classification.</title>
        <authorList>
            <person name="Goeker M."/>
        </authorList>
    </citation>
    <scope>NUCLEOTIDE SEQUENCE [LARGE SCALE GENOMIC DNA]</scope>
    <source>
        <strain evidence="4 5">DSM 101727</strain>
    </source>
</reference>
<dbReference type="AlphaFoldDB" id="A0A4Q7KMP1"/>
<comment type="caution">
    <text evidence="4">The sequence shown here is derived from an EMBL/GenBank/DDBJ whole genome shotgun (WGS) entry which is preliminary data.</text>
</comment>
<dbReference type="InterPro" id="IPR009057">
    <property type="entry name" value="Homeodomain-like_sf"/>
</dbReference>
<proteinExistence type="predicted"/>
<keyword evidence="1 2" id="KW-0238">DNA-binding</keyword>
<dbReference type="RefSeq" id="WP_130345071.1">
    <property type="nucleotide sequence ID" value="NZ_SGWQ01000005.1"/>
</dbReference>
<evidence type="ECO:0000256" key="1">
    <source>
        <dbReference type="ARBA" id="ARBA00023125"/>
    </source>
</evidence>
<dbReference type="GO" id="GO:0003677">
    <property type="term" value="F:DNA binding"/>
    <property type="evidence" value="ECO:0007669"/>
    <property type="project" value="UniProtKB-UniRule"/>
</dbReference>
<dbReference type="PROSITE" id="PS50977">
    <property type="entry name" value="HTH_TETR_2"/>
    <property type="match status" value="1"/>
</dbReference>
<dbReference type="SUPFAM" id="SSF46689">
    <property type="entry name" value="Homeodomain-like"/>
    <property type="match status" value="1"/>
</dbReference>
<evidence type="ECO:0000256" key="2">
    <source>
        <dbReference type="PROSITE-ProRule" id="PRU00335"/>
    </source>
</evidence>
<gene>
    <name evidence="4" type="ORF">EV193_105152</name>
</gene>
<dbReference type="Gene3D" id="1.10.357.10">
    <property type="entry name" value="Tetracycline Repressor, domain 2"/>
    <property type="match status" value="1"/>
</dbReference>
<dbReference type="Proteomes" id="UP000294257">
    <property type="component" value="Unassembled WGS sequence"/>
</dbReference>
<dbReference type="Pfam" id="PF00440">
    <property type="entry name" value="TetR_N"/>
    <property type="match status" value="1"/>
</dbReference>
<keyword evidence="5" id="KW-1185">Reference proteome</keyword>
<accession>A0A4Q7KMP1</accession>
<feature type="DNA-binding region" description="H-T-H motif" evidence="2">
    <location>
        <begin position="24"/>
        <end position="43"/>
    </location>
</feature>
<feature type="domain" description="HTH tetR-type" evidence="3">
    <location>
        <begin position="1"/>
        <end position="61"/>
    </location>
</feature>
<evidence type="ECO:0000259" key="3">
    <source>
        <dbReference type="PROSITE" id="PS50977"/>
    </source>
</evidence>
<name>A0A4Q7KMP1_9PSEU</name>
<dbReference type="EMBL" id="SGWQ01000005">
    <property type="protein sequence ID" value="RZS37594.1"/>
    <property type="molecule type" value="Genomic_DNA"/>
</dbReference>
<protein>
    <submittedName>
        <fullName evidence="4">TetR family transcriptional regulator</fullName>
    </submittedName>
</protein>
<organism evidence="4 5">
    <name type="scientific">Herbihabitans rhizosphaerae</name>
    <dbReference type="NCBI Taxonomy" id="1872711"/>
    <lineage>
        <taxon>Bacteria</taxon>
        <taxon>Bacillati</taxon>
        <taxon>Actinomycetota</taxon>
        <taxon>Actinomycetes</taxon>
        <taxon>Pseudonocardiales</taxon>
        <taxon>Pseudonocardiaceae</taxon>
        <taxon>Herbihabitans</taxon>
    </lineage>
</organism>
<dbReference type="InterPro" id="IPR001647">
    <property type="entry name" value="HTH_TetR"/>
</dbReference>
<evidence type="ECO:0000313" key="5">
    <source>
        <dbReference type="Proteomes" id="UP000294257"/>
    </source>
</evidence>
<dbReference type="OrthoDB" id="3218408at2"/>